<dbReference type="InParanoid" id="A0A2K2BIQ1"/>
<protein>
    <submittedName>
        <fullName evidence="1">Uncharacterized protein</fullName>
    </submittedName>
</protein>
<dbReference type="Proteomes" id="UP000006729">
    <property type="component" value="Chromosome 2"/>
</dbReference>
<evidence type="ECO:0000313" key="1">
    <source>
        <dbReference type="EMBL" id="PNT49657.1"/>
    </source>
</evidence>
<proteinExistence type="predicted"/>
<dbReference type="AlphaFoldDB" id="A0A2K2BIQ1"/>
<sequence length="71" mass="8101">MQFSKLKLQRQPPYTFLFSIVPSSPFLSLTSRHAHKTTHLTIIPLDLCFAANDCLCRTFGNPEGICVRMFL</sequence>
<reference evidence="1 2" key="1">
    <citation type="journal article" date="2006" name="Science">
        <title>The genome of black cottonwood, Populus trichocarpa (Torr. &amp; Gray).</title>
        <authorList>
            <person name="Tuskan G.A."/>
            <person name="Difazio S."/>
            <person name="Jansson S."/>
            <person name="Bohlmann J."/>
            <person name="Grigoriev I."/>
            <person name="Hellsten U."/>
            <person name="Putnam N."/>
            <person name="Ralph S."/>
            <person name="Rombauts S."/>
            <person name="Salamov A."/>
            <person name="Schein J."/>
            <person name="Sterck L."/>
            <person name="Aerts A."/>
            <person name="Bhalerao R.R."/>
            <person name="Bhalerao R.P."/>
            <person name="Blaudez D."/>
            <person name="Boerjan W."/>
            <person name="Brun A."/>
            <person name="Brunner A."/>
            <person name="Busov V."/>
            <person name="Campbell M."/>
            <person name="Carlson J."/>
            <person name="Chalot M."/>
            <person name="Chapman J."/>
            <person name="Chen G.L."/>
            <person name="Cooper D."/>
            <person name="Coutinho P.M."/>
            <person name="Couturier J."/>
            <person name="Covert S."/>
            <person name="Cronk Q."/>
            <person name="Cunningham R."/>
            <person name="Davis J."/>
            <person name="Degroeve S."/>
            <person name="Dejardin A."/>
            <person name="Depamphilis C."/>
            <person name="Detter J."/>
            <person name="Dirks B."/>
            <person name="Dubchak I."/>
            <person name="Duplessis S."/>
            <person name="Ehlting J."/>
            <person name="Ellis B."/>
            <person name="Gendler K."/>
            <person name="Goodstein D."/>
            <person name="Gribskov M."/>
            <person name="Grimwood J."/>
            <person name="Groover A."/>
            <person name="Gunter L."/>
            <person name="Hamberger B."/>
            <person name="Heinze B."/>
            <person name="Helariutta Y."/>
            <person name="Henrissat B."/>
            <person name="Holligan D."/>
            <person name="Holt R."/>
            <person name="Huang W."/>
            <person name="Islam-Faridi N."/>
            <person name="Jones S."/>
            <person name="Jones-Rhoades M."/>
            <person name="Jorgensen R."/>
            <person name="Joshi C."/>
            <person name="Kangasjarvi J."/>
            <person name="Karlsson J."/>
            <person name="Kelleher C."/>
            <person name="Kirkpatrick R."/>
            <person name="Kirst M."/>
            <person name="Kohler A."/>
            <person name="Kalluri U."/>
            <person name="Larimer F."/>
            <person name="Leebens-Mack J."/>
            <person name="Leple J.C."/>
            <person name="Locascio P."/>
            <person name="Lou Y."/>
            <person name="Lucas S."/>
            <person name="Martin F."/>
            <person name="Montanini B."/>
            <person name="Napoli C."/>
            <person name="Nelson D.R."/>
            <person name="Nelson C."/>
            <person name="Nieminen K."/>
            <person name="Nilsson O."/>
            <person name="Pereda V."/>
            <person name="Peter G."/>
            <person name="Philippe R."/>
            <person name="Pilate G."/>
            <person name="Poliakov A."/>
            <person name="Razumovskaya J."/>
            <person name="Richardson P."/>
            <person name="Rinaldi C."/>
            <person name="Ritland K."/>
            <person name="Rouze P."/>
            <person name="Ryaboy D."/>
            <person name="Schmutz J."/>
            <person name="Schrader J."/>
            <person name="Segerman B."/>
            <person name="Shin H."/>
            <person name="Siddiqui A."/>
            <person name="Sterky F."/>
            <person name="Terry A."/>
            <person name="Tsai C.J."/>
            <person name="Uberbacher E."/>
            <person name="Unneberg P."/>
            <person name="Vahala J."/>
            <person name="Wall K."/>
            <person name="Wessler S."/>
            <person name="Yang G."/>
            <person name="Yin T."/>
            <person name="Douglas C."/>
            <person name="Marra M."/>
            <person name="Sandberg G."/>
            <person name="Van de Peer Y."/>
            <person name="Rokhsar D."/>
        </authorList>
    </citation>
    <scope>NUCLEOTIDE SEQUENCE [LARGE SCALE GENOMIC DNA]</scope>
    <source>
        <strain evidence="2">cv. Nisqually</strain>
    </source>
</reference>
<name>A0A2K2BIQ1_POPTR</name>
<evidence type="ECO:0000313" key="2">
    <source>
        <dbReference type="Proteomes" id="UP000006729"/>
    </source>
</evidence>
<organism evidence="1 2">
    <name type="scientific">Populus trichocarpa</name>
    <name type="common">Western balsam poplar</name>
    <name type="synonym">Populus balsamifera subsp. trichocarpa</name>
    <dbReference type="NCBI Taxonomy" id="3694"/>
    <lineage>
        <taxon>Eukaryota</taxon>
        <taxon>Viridiplantae</taxon>
        <taxon>Streptophyta</taxon>
        <taxon>Embryophyta</taxon>
        <taxon>Tracheophyta</taxon>
        <taxon>Spermatophyta</taxon>
        <taxon>Magnoliopsida</taxon>
        <taxon>eudicotyledons</taxon>
        <taxon>Gunneridae</taxon>
        <taxon>Pentapetalae</taxon>
        <taxon>rosids</taxon>
        <taxon>fabids</taxon>
        <taxon>Malpighiales</taxon>
        <taxon>Salicaceae</taxon>
        <taxon>Saliceae</taxon>
        <taxon>Populus</taxon>
    </lineage>
</organism>
<gene>
    <name evidence="1" type="ORF">POPTR_002G142300</name>
</gene>
<keyword evidence="2" id="KW-1185">Reference proteome</keyword>
<accession>A0A2K2BIQ1</accession>
<dbReference type="EMBL" id="CM009291">
    <property type="protein sequence ID" value="PNT49657.1"/>
    <property type="molecule type" value="Genomic_DNA"/>
</dbReference>